<reference evidence="1" key="1">
    <citation type="journal article" date="2015" name="Nature">
        <title>Complex archaea that bridge the gap between prokaryotes and eukaryotes.</title>
        <authorList>
            <person name="Spang A."/>
            <person name="Saw J.H."/>
            <person name="Jorgensen S.L."/>
            <person name="Zaremba-Niedzwiedzka K."/>
            <person name="Martijn J."/>
            <person name="Lind A.E."/>
            <person name="van Eijk R."/>
            <person name="Schleper C."/>
            <person name="Guy L."/>
            <person name="Ettema T.J."/>
        </authorList>
    </citation>
    <scope>NUCLEOTIDE SEQUENCE</scope>
</reference>
<proteinExistence type="predicted"/>
<evidence type="ECO:0000313" key="1">
    <source>
        <dbReference type="EMBL" id="KKL13217.1"/>
    </source>
</evidence>
<accession>A0A0F9BHD2</accession>
<organism evidence="1">
    <name type="scientific">marine sediment metagenome</name>
    <dbReference type="NCBI Taxonomy" id="412755"/>
    <lineage>
        <taxon>unclassified sequences</taxon>
        <taxon>metagenomes</taxon>
        <taxon>ecological metagenomes</taxon>
    </lineage>
</organism>
<dbReference type="EMBL" id="LAZR01040948">
    <property type="protein sequence ID" value="KKL13217.1"/>
    <property type="molecule type" value="Genomic_DNA"/>
</dbReference>
<feature type="non-terminal residue" evidence="1">
    <location>
        <position position="1"/>
    </location>
</feature>
<dbReference type="AlphaFoldDB" id="A0A0F9BHD2"/>
<gene>
    <name evidence="1" type="ORF">LCGC14_2527990</name>
</gene>
<protein>
    <submittedName>
        <fullName evidence="1">Uncharacterized protein</fullName>
    </submittedName>
</protein>
<name>A0A0F9BHD2_9ZZZZ</name>
<comment type="caution">
    <text evidence="1">The sequence shown here is derived from an EMBL/GenBank/DDBJ whole genome shotgun (WGS) entry which is preliminary data.</text>
</comment>
<sequence length="86" mass="9839">KVASQRLHAKRKQISEAIGERPYRGLPVREEELDARWAQIRKDKDSLVEVFQSNAKFKPDGRVLVPKALIEGMIKGEKKRRDGGND</sequence>